<dbReference type="InterPro" id="IPR006260">
    <property type="entry name" value="TonB/TolA_C"/>
</dbReference>
<evidence type="ECO:0000256" key="6">
    <source>
        <dbReference type="SAM" id="Phobius"/>
    </source>
</evidence>
<dbReference type="AlphaFoldDB" id="A0A841J149"/>
<name>A0A841J149_9SPHN</name>
<dbReference type="Gene3D" id="3.30.1150.10">
    <property type="match status" value="1"/>
</dbReference>
<dbReference type="GO" id="GO:0016020">
    <property type="term" value="C:membrane"/>
    <property type="evidence" value="ECO:0007669"/>
    <property type="project" value="UniProtKB-SubCell"/>
</dbReference>
<keyword evidence="2 6" id="KW-0812">Transmembrane</keyword>
<dbReference type="Proteomes" id="UP000552700">
    <property type="component" value="Unassembled WGS sequence"/>
</dbReference>
<dbReference type="GO" id="GO:0055085">
    <property type="term" value="P:transmembrane transport"/>
    <property type="evidence" value="ECO:0007669"/>
    <property type="project" value="InterPro"/>
</dbReference>
<comment type="caution">
    <text evidence="8">The sequence shown here is derived from an EMBL/GenBank/DDBJ whole genome shotgun (WGS) entry which is preliminary data.</text>
</comment>
<evidence type="ECO:0000256" key="2">
    <source>
        <dbReference type="ARBA" id="ARBA00022692"/>
    </source>
</evidence>
<feature type="domain" description="TonB C-terminal" evidence="7">
    <location>
        <begin position="136"/>
        <end position="226"/>
    </location>
</feature>
<evidence type="ECO:0000256" key="5">
    <source>
        <dbReference type="SAM" id="MobiDB-lite"/>
    </source>
</evidence>
<keyword evidence="4 6" id="KW-0472">Membrane</keyword>
<dbReference type="PROSITE" id="PS52015">
    <property type="entry name" value="TONB_CTD"/>
    <property type="match status" value="1"/>
</dbReference>
<keyword evidence="9" id="KW-1185">Reference proteome</keyword>
<accession>A0A841J149</accession>
<protein>
    <submittedName>
        <fullName evidence="8">Protein TonB</fullName>
    </submittedName>
</protein>
<evidence type="ECO:0000259" key="7">
    <source>
        <dbReference type="PROSITE" id="PS52015"/>
    </source>
</evidence>
<dbReference type="EMBL" id="JACIJP010000002">
    <property type="protein sequence ID" value="MBB6124072.1"/>
    <property type="molecule type" value="Genomic_DNA"/>
</dbReference>
<gene>
    <name evidence="8" type="ORF">FHS92_001801</name>
</gene>
<dbReference type="Pfam" id="PF03544">
    <property type="entry name" value="TonB_C"/>
    <property type="match status" value="1"/>
</dbReference>
<keyword evidence="3 6" id="KW-1133">Transmembrane helix</keyword>
<evidence type="ECO:0000313" key="9">
    <source>
        <dbReference type="Proteomes" id="UP000552700"/>
    </source>
</evidence>
<evidence type="ECO:0000256" key="4">
    <source>
        <dbReference type="ARBA" id="ARBA00023136"/>
    </source>
</evidence>
<proteinExistence type="predicted"/>
<evidence type="ECO:0000256" key="1">
    <source>
        <dbReference type="ARBA" id="ARBA00004167"/>
    </source>
</evidence>
<dbReference type="SUPFAM" id="SSF74653">
    <property type="entry name" value="TolA/TonB C-terminal domain"/>
    <property type="match status" value="1"/>
</dbReference>
<evidence type="ECO:0000256" key="3">
    <source>
        <dbReference type="ARBA" id="ARBA00022989"/>
    </source>
</evidence>
<dbReference type="InterPro" id="IPR037682">
    <property type="entry name" value="TonB_C"/>
</dbReference>
<dbReference type="RefSeq" id="WP_184079714.1">
    <property type="nucleotide sequence ID" value="NZ_JACIJP010000002.1"/>
</dbReference>
<feature type="compositionally biased region" description="Pro residues" evidence="5">
    <location>
        <begin position="63"/>
        <end position="73"/>
    </location>
</feature>
<sequence>MIRFPDHAQPATTGYTGQRTSPTAITAAIAVHAVVAGAIILMPPQIVKAIKDPFIKVHWVEPDPTPPPPPTSQPEPRQKVQKARTTPNPDPQPRAQDPIVPSGNSGGDVLTWPTGGSGDGGGIMPADPPPPPVITEARPDPARMKDFQPPYPASMIRAQIEGFATVRVHITAQGRVDAIERIEATSDAFWSATREQALSRWRFRPATRDGVAIESERVMTVRFRLD</sequence>
<evidence type="ECO:0000313" key="8">
    <source>
        <dbReference type="EMBL" id="MBB6124072.1"/>
    </source>
</evidence>
<dbReference type="NCBIfam" id="TIGR01352">
    <property type="entry name" value="tonB_Cterm"/>
    <property type="match status" value="1"/>
</dbReference>
<comment type="subcellular location">
    <subcellularLocation>
        <location evidence="1">Membrane</location>
        <topology evidence="1">Single-pass membrane protein</topology>
    </subcellularLocation>
</comment>
<reference evidence="8 9" key="1">
    <citation type="submission" date="2020-08" db="EMBL/GenBank/DDBJ databases">
        <title>Genomic Encyclopedia of Type Strains, Phase IV (KMG-IV): sequencing the most valuable type-strain genomes for metagenomic binning, comparative biology and taxonomic classification.</title>
        <authorList>
            <person name="Goeker M."/>
        </authorList>
    </citation>
    <scope>NUCLEOTIDE SEQUENCE [LARGE SCALE GENOMIC DNA]</scope>
    <source>
        <strain evidence="8 9">DSM 102255</strain>
    </source>
</reference>
<feature type="region of interest" description="Disordered" evidence="5">
    <location>
        <begin position="60"/>
        <end position="144"/>
    </location>
</feature>
<organism evidence="8 9">
    <name type="scientific">Sphingobium subterraneum</name>
    <dbReference type="NCBI Taxonomy" id="627688"/>
    <lineage>
        <taxon>Bacteria</taxon>
        <taxon>Pseudomonadati</taxon>
        <taxon>Pseudomonadota</taxon>
        <taxon>Alphaproteobacteria</taxon>
        <taxon>Sphingomonadales</taxon>
        <taxon>Sphingomonadaceae</taxon>
        <taxon>Sphingobium</taxon>
    </lineage>
</organism>
<feature type="transmembrane region" description="Helical" evidence="6">
    <location>
        <begin position="24"/>
        <end position="42"/>
    </location>
</feature>